<dbReference type="Pfam" id="PF03478">
    <property type="entry name" value="Beta-prop_KIB1-4"/>
    <property type="match status" value="1"/>
</dbReference>
<reference evidence="3" key="1">
    <citation type="submission" date="2022-08" db="EMBL/GenBank/DDBJ databases">
        <authorList>
            <person name="Gutierrez-Valencia J."/>
        </authorList>
    </citation>
    <scope>NUCLEOTIDE SEQUENCE</scope>
</reference>
<evidence type="ECO:0000313" key="3">
    <source>
        <dbReference type="EMBL" id="CAI0544896.1"/>
    </source>
</evidence>
<dbReference type="EMBL" id="CAMGYJ010000009">
    <property type="protein sequence ID" value="CAI0544896.1"/>
    <property type="molecule type" value="Genomic_DNA"/>
</dbReference>
<evidence type="ECO:0000256" key="1">
    <source>
        <dbReference type="SAM" id="MobiDB-lite"/>
    </source>
</evidence>
<dbReference type="Proteomes" id="UP001154282">
    <property type="component" value="Unassembled WGS sequence"/>
</dbReference>
<organism evidence="3 4">
    <name type="scientific">Linum tenue</name>
    <dbReference type="NCBI Taxonomy" id="586396"/>
    <lineage>
        <taxon>Eukaryota</taxon>
        <taxon>Viridiplantae</taxon>
        <taxon>Streptophyta</taxon>
        <taxon>Embryophyta</taxon>
        <taxon>Tracheophyta</taxon>
        <taxon>Spermatophyta</taxon>
        <taxon>Magnoliopsida</taxon>
        <taxon>eudicotyledons</taxon>
        <taxon>Gunneridae</taxon>
        <taxon>Pentapetalae</taxon>
        <taxon>rosids</taxon>
        <taxon>fabids</taxon>
        <taxon>Malpighiales</taxon>
        <taxon>Linaceae</taxon>
        <taxon>Linum</taxon>
    </lineage>
</organism>
<name>A0AAV0QJ54_9ROSI</name>
<dbReference type="AlphaFoldDB" id="A0AAV0QJ54"/>
<evidence type="ECO:0000259" key="2">
    <source>
        <dbReference type="Pfam" id="PF03478"/>
    </source>
</evidence>
<dbReference type="PANTHER" id="PTHR33127">
    <property type="entry name" value="TRANSMEMBRANE PROTEIN"/>
    <property type="match status" value="1"/>
</dbReference>
<sequence>MRSYANPAYHQGLFYLIGGTRSLCTFDPVERDAKLLDLPGNCDTTTAAITGNYLLECNGKLLSVYTGRMGEFVRAFELNREAAAWEGLDDLDDTMLFLSSASSLSTTSKGARICGLGNKVFFDRFREKDSVFYSLATRKFHSLWSRYENNGWCDTKEYVNCAWMEPNFGTHTEEELVWFDPVEEEEEEEEEKEEEEELASFHPAIVEE</sequence>
<proteinExistence type="predicted"/>
<feature type="compositionally biased region" description="Acidic residues" evidence="1">
    <location>
        <begin position="182"/>
        <end position="198"/>
    </location>
</feature>
<comment type="caution">
    <text evidence="3">The sequence shown here is derived from an EMBL/GenBank/DDBJ whole genome shotgun (WGS) entry which is preliminary data.</text>
</comment>
<accession>A0AAV0QJ54</accession>
<gene>
    <name evidence="3" type="ORF">LITE_LOCUS43354</name>
</gene>
<feature type="domain" description="KIB1-4 beta-propeller" evidence="2">
    <location>
        <begin position="3"/>
        <end position="123"/>
    </location>
</feature>
<keyword evidence="4" id="KW-1185">Reference proteome</keyword>
<protein>
    <recommendedName>
        <fullName evidence="2">KIB1-4 beta-propeller domain-containing protein</fullName>
    </recommendedName>
</protein>
<feature type="region of interest" description="Disordered" evidence="1">
    <location>
        <begin position="182"/>
        <end position="208"/>
    </location>
</feature>
<dbReference type="InterPro" id="IPR005174">
    <property type="entry name" value="KIB1-4_b-propeller"/>
</dbReference>
<evidence type="ECO:0000313" key="4">
    <source>
        <dbReference type="Proteomes" id="UP001154282"/>
    </source>
</evidence>
<dbReference type="PANTHER" id="PTHR33127:SF5">
    <property type="entry name" value="TRANSMEMBRANE PROTEIN"/>
    <property type="match status" value="1"/>
</dbReference>